<dbReference type="OrthoDB" id="7777654at2759"/>
<dbReference type="SUPFAM" id="SSF51905">
    <property type="entry name" value="FAD/NAD(P)-binding domain"/>
    <property type="match status" value="1"/>
</dbReference>
<evidence type="ECO:0000256" key="5">
    <source>
        <dbReference type="RuleBase" id="RU362067"/>
    </source>
</evidence>
<dbReference type="EMBL" id="CP090173">
    <property type="protein sequence ID" value="UJO24062.1"/>
    <property type="molecule type" value="Genomic_DNA"/>
</dbReference>
<proteinExistence type="inferred from homology"/>
<evidence type="ECO:0000256" key="3">
    <source>
        <dbReference type="ARBA" id="ARBA00023002"/>
    </source>
</evidence>
<feature type="binding site" evidence="4">
    <location>
        <begin position="46"/>
        <end position="47"/>
    </location>
    <ligand>
        <name>FAD</name>
        <dbReference type="ChEBI" id="CHEBI:57692"/>
    </ligand>
</feature>
<dbReference type="GO" id="GO:0003682">
    <property type="term" value="F:chromatin binding"/>
    <property type="evidence" value="ECO:0007669"/>
    <property type="project" value="TreeGrafter"/>
</dbReference>
<feature type="binding site" evidence="4">
    <location>
        <position position="399"/>
    </location>
    <ligand>
        <name>substrate</name>
    </ligand>
</feature>
<dbReference type="InterPro" id="IPR050281">
    <property type="entry name" value="Flavin_monoamine_oxidase"/>
</dbReference>
<comment type="similarity">
    <text evidence="2 5">Belongs to the flavin monoamine oxidase family.</text>
</comment>
<feature type="binding site" evidence="4">
    <location>
        <position position="22"/>
    </location>
    <ligand>
        <name>FAD</name>
        <dbReference type="ChEBI" id="CHEBI:57692"/>
    </ligand>
</feature>
<dbReference type="Gene3D" id="3.50.50.60">
    <property type="entry name" value="FAD/NAD(P)-binding domain"/>
    <property type="match status" value="1"/>
</dbReference>
<dbReference type="KEGG" id="ffu:CLAFUR5_12781"/>
<accession>A0A9Q8PKG1</accession>
<dbReference type="Pfam" id="PF01593">
    <property type="entry name" value="Amino_oxidase"/>
    <property type="match status" value="1"/>
</dbReference>
<name>A0A9Q8PKG1_PASFU</name>
<keyword evidence="5" id="KW-0274">FAD</keyword>
<dbReference type="InterPro" id="IPR036188">
    <property type="entry name" value="FAD/NAD-bd_sf"/>
</dbReference>
<evidence type="ECO:0000313" key="8">
    <source>
        <dbReference type="Proteomes" id="UP000756132"/>
    </source>
</evidence>
<dbReference type="GO" id="GO:0016491">
    <property type="term" value="F:oxidoreductase activity"/>
    <property type="evidence" value="ECO:0007669"/>
    <property type="project" value="UniProtKB-KW"/>
</dbReference>
<reference evidence="7" key="1">
    <citation type="submission" date="2021-12" db="EMBL/GenBank/DDBJ databases">
        <authorList>
            <person name="Zaccaron A."/>
            <person name="Stergiopoulos I."/>
        </authorList>
    </citation>
    <scope>NUCLEOTIDE SEQUENCE</scope>
    <source>
        <strain evidence="7">Race5_Kim</strain>
    </source>
</reference>
<reference evidence="7" key="2">
    <citation type="journal article" date="2022" name="Microb. Genom.">
        <title>A chromosome-scale genome assembly of the tomato pathogen Cladosporium fulvum reveals a compartmentalized genome architecture and the presence of a dispensable chromosome.</title>
        <authorList>
            <person name="Zaccaron A.Z."/>
            <person name="Chen L.H."/>
            <person name="Samaras A."/>
            <person name="Stergiopoulos I."/>
        </authorList>
    </citation>
    <scope>NUCLEOTIDE SEQUENCE</scope>
    <source>
        <strain evidence="7">Race5_Kim</strain>
    </source>
</reference>
<dbReference type="PANTHER" id="PTHR10742:SF386">
    <property type="entry name" value="LYSINE-SPECIFIC HISTONE DEMETHYLASE 1A"/>
    <property type="match status" value="1"/>
</dbReference>
<dbReference type="Gene3D" id="3.90.660.10">
    <property type="match status" value="1"/>
</dbReference>
<gene>
    <name evidence="7" type="ORF">CLAFUR5_12781</name>
</gene>
<dbReference type="Proteomes" id="UP000756132">
    <property type="component" value="Chromosome 11"/>
</dbReference>
<dbReference type="Pfam" id="PF13450">
    <property type="entry name" value="NAD_binding_8"/>
    <property type="match status" value="1"/>
</dbReference>
<dbReference type="GeneID" id="71992659"/>
<keyword evidence="5" id="KW-0285">Flavoprotein</keyword>
<dbReference type="SUPFAM" id="SSF54373">
    <property type="entry name" value="FAD-linked reductases, C-terminal domain"/>
    <property type="match status" value="1"/>
</dbReference>
<protein>
    <recommendedName>
        <fullName evidence="5">Amine oxidase</fullName>
        <ecNumber evidence="5">1.4.3.-</ecNumber>
    </recommendedName>
</protein>
<evidence type="ECO:0000259" key="6">
    <source>
        <dbReference type="Pfam" id="PF01593"/>
    </source>
</evidence>
<sequence length="517" mass="56736">MTHSTAGGIRHYDTIVIGAGISGLATASRLFEHPRYRGKNQLLVLEARDRIGGRIGTAHINGHRLDTGANWIHGIGTEHDPNPLMKILPHKKFKELSGTVVFRPADDASSQNDDDWVKVDSTKSLDETALWSVIGEVHGIASQTPASEAKQTSILHAIATSKVFQDAFRELPKDYHRVLGAMPQFVEVMEAGPLAAQSAEHSAGRPGFGLLEYAIDDVDGDQVFLRDGYIAIVNEVSRELLEAGIIDTGVEVKQIAWDRNPILITTIQGDYKAKEVVCSLPLGHFSNHRFPADKQESIRSLGFGTLDKVFLVYDKAWWAEEPYASIIAKGLVQEPFSAEESTQQPVDITTSASPDGFMGFTDELAGIEIHQDGTTSSGLRFVSVMNLQNLTGVPALSAFVSCANATHLEAMTDNQASGILHRAMTSWFGREPPRPNGVHVTRWAQDEFSRGSYSHMITGLSETRHRENFQIPVVSDSGSRMRFVGEHTSRNHFATVHGALLSGWREADDILKHKDVS</sequence>
<dbReference type="InterPro" id="IPR002937">
    <property type="entry name" value="Amino_oxidase"/>
</dbReference>
<evidence type="ECO:0000256" key="2">
    <source>
        <dbReference type="ARBA" id="ARBA00005995"/>
    </source>
</evidence>
<comment type="cofactor">
    <cofactor evidence="1 5">
        <name>FAD</name>
        <dbReference type="ChEBI" id="CHEBI:57692"/>
    </cofactor>
</comment>
<evidence type="ECO:0000313" key="7">
    <source>
        <dbReference type="EMBL" id="UJO24062.1"/>
    </source>
</evidence>
<evidence type="ECO:0000256" key="1">
    <source>
        <dbReference type="ARBA" id="ARBA00001974"/>
    </source>
</evidence>
<keyword evidence="8" id="KW-1185">Reference proteome</keyword>
<feature type="domain" description="Amine oxidase" evidence="6">
    <location>
        <begin position="213"/>
        <end position="511"/>
    </location>
</feature>
<dbReference type="PANTHER" id="PTHR10742">
    <property type="entry name" value="FLAVIN MONOAMINE OXIDASE"/>
    <property type="match status" value="1"/>
</dbReference>
<keyword evidence="3 5" id="KW-0560">Oxidoreductase</keyword>
<dbReference type="GO" id="GO:0050660">
    <property type="term" value="F:flavin adenine dinucleotide binding"/>
    <property type="evidence" value="ECO:0007669"/>
    <property type="project" value="TreeGrafter"/>
</dbReference>
<dbReference type="PRINTS" id="PR00757">
    <property type="entry name" value="AMINEOXDASEF"/>
</dbReference>
<dbReference type="InterPro" id="IPR001613">
    <property type="entry name" value="Flavin_amine_oxidase"/>
</dbReference>
<dbReference type="AlphaFoldDB" id="A0A9Q8PKG1"/>
<dbReference type="RefSeq" id="XP_047768428.1">
    <property type="nucleotide sequence ID" value="XM_047911929.1"/>
</dbReference>
<evidence type="ECO:0000256" key="4">
    <source>
        <dbReference type="PIRSR" id="PIRSR601613-1"/>
    </source>
</evidence>
<feature type="binding site" evidence="4">
    <location>
        <position position="252"/>
    </location>
    <ligand>
        <name>FAD</name>
        <dbReference type="ChEBI" id="CHEBI:57692"/>
    </ligand>
</feature>
<dbReference type="GO" id="GO:0006338">
    <property type="term" value="P:chromatin remodeling"/>
    <property type="evidence" value="ECO:0007669"/>
    <property type="project" value="TreeGrafter"/>
</dbReference>
<dbReference type="EC" id="1.4.3.-" evidence="5"/>
<organism evidence="7 8">
    <name type="scientific">Passalora fulva</name>
    <name type="common">Tomato leaf mold</name>
    <name type="synonym">Cladosporium fulvum</name>
    <dbReference type="NCBI Taxonomy" id="5499"/>
    <lineage>
        <taxon>Eukaryota</taxon>
        <taxon>Fungi</taxon>
        <taxon>Dikarya</taxon>
        <taxon>Ascomycota</taxon>
        <taxon>Pezizomycotina</taxon>
        <taxon>Dothideomycetes</taxon>
        <taxon>Dothideomycetidae</taxon>
        <taxon>Mycosphaerellales</taxon>
        <taxon>Mycosphaerellaceae</taxon>
        <taxon>Fulvia</taxon>
    </lineage>
</organism>